<dbReference type="PRINTS" id="PR00598">
    <property type="entry name" value="HTHMARR"/>
</dbReference>
<keyword evidence="3" id="KW-0804">Transcription</keyword>
<organism evidence="5 6">
    <name type="scientific">Desulfuromonas soudanensis</name>
    <dbReference type="NCBI Taxonomy" id="1603606"/>
    <lineage>
        <taxon>Bacteria</taxon>
        <taxon>Pseudomonadati</taxon>
        <taxon>Thermodesulfobacteriota</taxon>
        <taxon>Desulfuromonadia</taxon>
        <taxon>Desulfuromonadales</taxon>
        <taxon>Desulfuromonadaceae</taxon>
        <taxon>Desulfuromonas</taxon>
    </lineage>
</organism>
<dbReference type="PATRIC" id="fig|1603606.3.peg.2712"/>
<dbReference type="AlphaFoldDB" id="A0A0M4D2L7"/>
<dbReference type="InterPro" id="IPR036390">
    <property type="entry name" value="WH_DNA-bd_sf"/>
</dbReference>
<feature type="domain" description="HTH marR-type" evidence="4">
    <location>
        <begin position="38"/>
        <end position="170"/>
    </location>
</feature>
<protein>
    <submittedName>
        <fullName evidence="5">Transcriptional regulator, TrmB</fullName>
    </submittedName>
</protein>
<dbReference type="RefSeq" id="WP_082351258.1">
    <property type="nucleotide sequence ID" value="NZ_CP010802.1"/>
</dbReference>
<keyword evidence="6" id="KW-1185">Reference proteome</keyword>
<dbReference type="InterPro" id="IPR000835">
    <property type="entry name" value="HTH_MarR-typ"/>
</dbReference>
<evidence type="ECO:0000313" key="5">
    <source>
        <dbReference type="EMBL" id="ALC17258.1"/>
    </source>
</evidence>
<evidence type="ECO:0000256" key="2">
    <source>
        <dbReference type="ARBA" id="ARBA00023125"/>
    </source>
</evidence>
<proteinExistence type="predicted"/>
<dbReference type="EMBL" id="CP010802">
    <property type="protein sequence ID" value="ALC17258.1"/>
    <property type="molecule type" value="Genomic_DNA"/>
</dbReference>
<reference evidence="5 6" key="1">
    <citation type="submission" date="2015-07" db="EMBL/GenBank/DDBJ databases">
        <title>Isolation and Genomic Characterization of a Novel Halophilic Metal-Reducing Deltaproteobacterium from the Deep Subsurface.</title>
        <authorList>
            <person name="Badalamenti J.P."/>
            <person name="Summers Z.M."/>
            <person name="Gralnick J.A."/>
            <person name="Bond D.R."/>
        </authorList>
    </citation>
    <scope>NUCLEOTIDE SEQUENCE [LARGE SCALE GENOMIC DNA]</scope>
    <source>
        <strain evidence="5 6">WTL</strain>
    </source>
</reference>
<dbReference type="Gene3D" id="1.10.10.10">
    <property type="entry name" value="Winged helix-like DNA-binding domain superfamily/Winged helix DNA-binding domain"/>
    <property type="match status" value="1"/>
</dbReference>
<dbReference type="PANTHER" id="PTHR33164:SF89">
    <property type="entry name" value="MARR FAMILY REGULATORY PROTEIN"/>
    <property type="match status" value="1"/>
</dbReference>
<dbReference type="Pfam" id="PF01047">
    <property type="entry name" value="MarR"/>
    <property type="match status" value="1"/>
</dbReference>
<dbReference type="PANTHER" id="PTHR33164">
    <property type="entry name" value="TRANSCRIPTIONAL REGULATOR, MARR FAMILY"/>
    <property type="match status" value="1"/>
</dbReference>
<dbReference type="OrthoDB" id="195851at2"/>
<evidence type="ECO:0000259" key="4">
    <source>
        <dbReference type="PROSITE" id="PS50995"/>
    </source>
</evidence>
<sequence length="195" mass="21437">MTFREAKPSGFAQGTDIAADPGATILSYVPQIPKGSYELRILQSLRQIIRAIEIHSHKLVQDYQITGPQLNCLLALQEHESLTPTALAHIVYLSPSTIVGIVDRLEEKGLVDRSRSSRDRRQVQITITAAGRELTTSAPSPLQETLVERLRALPETEQVTIIRALEKVADLMDARKIDAGPVLETGPLLPPAHPK</sequence>
<gene>
    <name evidence="5" type="ORF">DSOUD_2505</name>
</gene>
<name>A0A0M4D2L7_9BACT</name>
<dbReference type="SUPFAM" id="SSF46785">
    <property type="entry name" value="Winged helix' DNA-binding domain"/>
    <property type="match status" value="1"/>
</dbReference>
<keyword evidence="2" id="KW-0238">DNA-binding</keyword>
<dbReference type="InterPro" id="IPR036388">
    <property type="entry name" value="WH-like_DNA-bd_sf"/>
</dbReference>
<dbReference type="InterPro" id="IPR039422">
    <property type="entry name" value="MarR/SlyA-like"/>
</dbReference>
<evidence type="ECO:0000256" key="3">
    <source>
        <dbReference type="ARBA" id="ARBA00023163"/>
    </source>
</evidence>
<dbReference type="GO" id="GO:0003677">
    <property type="term" value="F:DNA binding"/>
    <property type="evidence" value="ECO:0007669"/>
    <property type="project" value="UniProtKB-KW"/>
</dbReference>
<keyword evidence="1" id="KW-0805">Transcription regulation</keyword>
<dbReference type="GO" id="GO:0003700">
    <property type="term" value="F:DNA-binding transcription factor activity"/>
    <property type="evidence" value="ECO:0007669"/>
    <property type="project" value="InterPro"/>
</dbReference>
<dbReference type="SMART" id="SM00347">
    <property type="entry name" value="HTH_MARR"/>
    <property type="match status" value="1"/>
</dbReference>
<dbReference type="GO" id="GO:0006950">
    <property type="term" value="P:response to stress"/>
    <property type="evidence" value="ECO:0007669"/>
    <property type="project" value="TreeGrafter"/>
</dbReference>
<dbReference type="PROSITE" id="PS01117">
    <property type="entry name" value="HTH_MARR_1"/>
    <property type="match status" value="1"/>
</dbReference>
<dbReference type="PROSITE" id="PS50995">
    <property type="entry name" value="HTH_MARR_2"/>
    <property type="match status" value="1"/>
</dbReference>
<evidence type="ECO:0000313" key="6">
    <source>
        <dbReference type="Proteomes" id="UP000057158"/>
    </source>
</evidence>
<dbReference type="KEGG" id="des:DSOUD_2505"/>
<dbReference type="InterPro" id="IPR023187">
    <property type="entry name" value="Tscrpt_reg_MarR-type_CS"/>
</dbReference>
<dbReference type="Proteomes" id="UP000057158">
    <property type="component" value="Chromosome"/>
</dbReference>
<accession>A0A0M4D2L7</accession>
<evidence type="ECO:0000256" key="1">
    <source>
        <dbReference type="ARBA" id="ARBA00023015"/>
    </source>
</evidence>
<dbReference type="STRING" id="1603606.DSOUD_2505"/>